<dbReference type="SUPFAM" id="SSF50324">
    <property type="entry name" value="Inorganic pyrophosphatase"/>
    <property type="match status" value="1"/>
</dbReference>
<evidence type="ECO:0008006" key="3">
    <source>
        <dbReference type="Google" id="ProtNLM"/>
    </source>
</evidence>
<name>A0ABT8YMR0_9HYPH</name>
<proteinExistence type="predicted"/>
<organism evidence="1 2">
    <name type="scientific">Rhizobium alvei</name>
    <dbReference type="NCBI Taxonomy" id="1132659"/>
    <lineage>
        <taxon>Bacteria</taxon>
        <taxon>Pseudomonadati</taxon>
        <taxon>Pseudomonadota</taxon>
        <taxon>Alphaproteobacteria</taxon>
        <taxon>Hyphomicrobiales</taxon>
        <taxon>Rhizobiaceae</taxon>
        <taxon>Rhizobium/Agrobacterium group</taxon>
        <taxon>Rhizobium</taxon>
    </lineage>
</organism>
<reference evidence="1" key="2">
    <citation type="submission" date="2023-07" db="EMBL/GenBank/DDBJ databases">
        <authorList>
            <person name="Shen H."/>
        </authorList>
    </citation>
    <scope>NUCLEOTIDE SEQUENCE</scope>
    <source>
        <strain evidence="1">TNR-22</strain>
    </source>
</reference>
<dbReference type="InterPro" id="IPR036649">
    <property type="entry name" value="Pyrophosphatase_sf"/>
</dbReference>
<dbReference type="EMBL" id="JAUOZU010000008">
    <property type="protein sequence ID" value="MDO6965014.1"/>
    <property type="molecule type" value="Genomic_DNA"/>
</dbReference>
<accession>A0ABT8YMR0</accession>
<evidence type="ECO:0000313" key="1">
    <source>
        <dbReference type="EMBL" id="MDO6965014.1"/>
    </source>
</evidence>
<dbReference type="Proteomes" id="UP001174932">
    <property type="component" value="Unassembled WGS sequence"/>
</dbReference>
<keyword evidence="2" id="KW-1185">Reference proteome</keyword>
<gene>
    <name evidence="1" type="ORF">Q4481_13680</name>
</gene>
<reference evidence="1" key="1">
    <citation type="journal article" date="2015" name="Int. J. Syst. Evol. Microbiol.">
        <title>Rhizobium alvei sp. nov., isolated from a freshwater river.</title>
        <authorList>
            <person name="Sheu S.Y."/>
            <person name="Huang H.W."/>
            <person name="Young C.C."/>
            <person name="Chen W.M."/>
        </authorList>
    </citation>
    <scope>NUCLEOTIDE SEQUENCE</scope>
    <source>
        <strain evidence="1">TNR-22</strain>
    </source>
</reference>
<comment type="caution">
    <text evidence="1">The sequence shown here is derived from an EMBL/GenBank/DDBJ whole genome shotgun (WGS) entry which is preliminary data.</text>
</comment>
<protein>
    <recommendedName>
        <fullName evidence="3">Inorganic pyrophosphatase</fullName>
    </recommendedName>
</protein>
<evidence type="ECO:0000313" key="2">
    <source>
        <dbReference type="Proteomes" id="UP001174932"/>
    </source>
</evidence>
<sequence length="117" mass="13217">MNRIVDIAFWKALDQLVETSQVIIDRPKGSAHPRFPKMIYPLDYGYLEGTRNADQGGVDVWIGTAYDRRVSAVACTVDLMKSDTELKLIVGCTPDEITEVGRFHNERSFMKAALIIR</sequence>
<dbReference type="RefSeq" id="WP_304376930.1">
    <property type="nucleotide sequence ID" value="NZ_JAUOZU010000008.1"/>
</dbReference>